<evidence type="ECO:0000256" key="2">
    <source>
        <dbReference type="ARBA" id="ARBA00022670"/>
    </source>
</evidence>
<dbReference type="InterPro" id="IPR033121">
    <property type="entry name" value="PEPTIDASE_A1"/>
</dbReference>
<dbReference type="Pfam" id="PF14541">
    <property type="entry name" value="TAXi_C"/>
    <property type="match status" value="1"/>
</dbReference>
<gene>
    <name evidence="7" type="primary">gb13085</name>
    <name evidence="7" type="ORF">PR202_gb13085</name>
</gene>
<evidence type="ECO:0000313" key="8">
    <source>
        <dbReference type="Proteomes" id="UP001054889"/>
    </source>
</evidence>
<dbReference type="PANTHER" id="PTHR47967">
    <property type="entry name" value="OS07G0603500 PROTEIN-RELATED"/>
    <property type="match status" value="1"/>
</dbReference>
<evidence type="ECO:0000256" key="1">
    <source>
        <dbReference type="ARBA" id="ARBA00007447"/>
    </source>
</evidence>
<feature type="domain" description="Peptidase A1" evidence="6">
    <location>
        <begin position="1"/>
        <end position="310"/>
    </location>
</feature>
<keyword evidence="8" id="KW-1185">Reference proteome</keyword>
<evidence type="ECO:0000256" key="5">
    <source>
        <dbReference type="ARBA" id="ARBA00023180"/>
    </source>
</evidence>
<evidence type="ECO:0000256" key="3">
    <source>
        <dbReference type="ARBA" id="ARBA00022750"/>
    </source>
</evidence>
<dbReference type="Proteomes" id="UP001054889">
    <property type="component" value="Unassembled WGS sequence"/>
</dbReference>
<dbReference type="Gene3D" id="2.40.70.10">
    <property type="entry name" value="Acid Proteases"/>
    <property type="match status" value="2"/>
</dbReference>
<keyword evidence="3" id="KW-0064">Aspartyl protease</keyword>
<dbReference type="InterPro" id="IPR032861">
    <property type="entry name" value="TAXi_N"/>
</dbReference>
<evidence type="ECO:0000313" key="7">
    <source>
        <dbReference type="EMBL" id="GJN25279.1"/>
    </source>
</evidence>
<dbReference type="EMBL" id="BQKI01000078">
    <property type="protein sequence ID" value="GJN25279.1"/>
    <property type="molecule type" value="Genomic_DNA"/>
</dbReference>
<organism evidence="7 8">
    <name type="scientific">Eleusine coracana subsp. coracana</name>
    <dbReference type="NCBI Taxonomy" id="191504"/>
    <lineage>
        <taxon>Eukaryota</taxon>
        <taxon>Viridiplantae</taxon>
        <taxon>Streptophyta</taxon>
        <taxon>Embryophyta</taxon>
        <taxon>Tracheophyta</taxon>
        <taxon>Spermatophyta</taxon>
        <taxon>Magnoliopsida</taxon>
        <taxon>Liliopsida</taxon>
        <taxon>Poales</taxon>
        <taxon>Poaceae</taxon>
        <taxon>PACMAD clade</taxon>
        <taxon>Chloridoideae</taxon>
        <taxon>Cynodonteae</taxon>
        <taxon>Eleusininae</taxon>
        <taxon>Eleusine</taxon>
    </lineage>
</organism>
<keyword evidence="2" id="KW-0645">Protease</keyword>
<evidence type="ECO:0000259" key="6">
    <source>
        <dbReference type="PROSITE" id="PS51767"/>
    </source>
</evidence>
<dbReference type="PANTHER" id="PTHR47967:SF45">
    <property type="entry name" value="OS07G0533800 PROTEIN"/>
    <property type="match status" value="1"/>
</dbReference>
<dbReference type="InterPro" id="IPR021109">
    <property type="entry name" value="Peptidase_aspartic_dom_sf"/>
</dbReference>
<dbReference type="InterPro" id="IPR051708">
    <property type="entry name" value="Plant_Aspart_Prot_A1"/>
</dbReference>
<dbReference type="GO" id="GO:0006508">
    <property type="term" value="P:proteolysis"/>
    <property type="evidence" value="ECO:0007669"/>
    <property type="project" value="UniProtKB-KW"/>
</dbReference>
<dbReference type="CDD" id="cd05476">
    <property type="entry name" value="pepsin_A_like_plant"/>
    <property type="match status" value="1"/>
</dbReference>
<reference evidence="7" key="1">
    <citation type="journal article" date="2018" name="DNA Res.">
        <title>Multiple hybrid de novo genome assembly of finger millet, an orphan allotetraploid crop.</title>
        <authorList>
            <person name="Hatakeyama M."/>
            <person name="Aluri S."/>
            <person name="Balachadran M.T."/>
            <person name="Sivarajan S.R."/>
            <person name="Patrignani A."/>
            <person name="Gruter S."/>
            <person name="Poveda L."/>
            <person name="Shimizu-Inatsugi R."/>
            <person name="Baeten J."/>
            <person name="Francoijs K.J."/>
            <person name="Nataraja K.N."/>
            <person name="Reddy Y.A.N."/>
            <person name="Phadnis S."/>
            <person name="Ravikumar R.L."/>
            <person name="Schlapbach R."/>
            <person name="Sreeman S.M."/>
            <person name="Shimizu K.K."/>
        </authorList>
    </citation>
    <scope>NUCLEOTIDE SEQUENCE</scope>
</reference>
<reference evidence="7" key="2">
    <citation type="submission" date="2021-12" db="EMBL/GenBank/DDBJ databases">
        <title>Resequencing data analysis of finger millet.</title>
        <authorList>
            <person name="Hatakeyama M."/>
            <person name="Aluri S."/>
            <person name="Balachadran M.T."/>
            <person name="Sivarajan S.R."/>
            <person name="Poveda L."/>
            <person name="Shimizu-Inatsugi R."/>
            <person name="Schlapbach R."/>
            <person name="Sreeman S.M."/>
            <person name="Shimizu K.K."/>
        </authorList>
    </citation>
    <scope>NUCLEOTIDE SEQUENCE</scope>
</reference>
<name>A0AAV5ERY1_ELECO</name>
<dbReference type="InterPro" id="IPR032799">
    <property type="entry name" value="TAXi_C"/>
</dbReference>
<dbReference type="PROSITE" id="PS51767">
    <property type="entry name" value="PEPTIDASE_A1"/>
    <property type="match status" value="1"/>
</dbReference>
<sequence>MTLSIGTPPTAYVAIIDTGSNTIVAQCAPCSSSSTSCTDPLYDPSSSSTFVDLPCNSSLRLDACAAAAGGSPGCPQCTFKQTYTTGWAFVSMGVETFTFDQQASVPGVAFGCITDSSGGWGGSSGLVGMGRGNLSLVSQLGARKFSYCLTPFQDANSTSTLLIGPSATIDDDGTGGVVQSTPFVRNPPGYPSFYYLNLTGISMGTTALSIPANAFDLNPDDGTGGLIIDSGLTITSLVDVAYQQVRAEVLSLVALPPSSSHRTEMDLCFDLSSPSAPPAMPDMTFHFDGGATWCCRRTTTCSYMSPGSGA</sequence>
<dbReference type="AlphaFoldDB" id="A0AAV5ERY1"/>
<accession>A0AAV5ERY1</accession>
<comment type="caution">
    <text evidence="7">The sequence shown here is derived from an EMBL/GenBank/DDBJ whole genome shotgun (WGS) entry which is preliminary data.</text>
</comment>
<dbReference type="InterPro" id="IPR034161">
    <property type="entry name" value="Pepsin-like_plant"/>
</dbReference>
<protein>
    <recommendedName>
        <fullName evidence="6">Peptidase A1 domain-containing protein</fullName>
    </recommendedName>
</protein>
<dbReference type="GO" id="GO:0005576">
    <property type="term" value="C:extracellular region"/>
    <property type="evidence" value="ECO:0007669"/>
    <property type="project" value="TreeGrafter"/>
</dbReference>
<proteinExistence type="inferred from homology"/>
<dbReference type="GO" id="GO:0004190">
    <property type="term" value="F:aspartic-type endopeptidase activity"/>
    <property type="evidence" value="ECO:0007669"/>
    <property type="project" value="UniProtKB-KW"/>
</dbReference>
<keyword evidence="5" id="KW-0325">Glycoprotein</keyword>
<comment type="similarity">
    <text evidence="1">Belongs to the peptidase A1 family.</text>
</comment>
<evidence type="ECO:0000256" key="4">
    <source>
        <dbReference type="ARBA" id="ARBA00022801"/>
    </source>
</evidence>
<dbReference type="SUPFAM" id="SSF50630">
    <property type="entry name" value="Acid proteases"/>
    <property type="match status" value="1"/>
</dbReference>
<keyword evidence="4" id="KW-0378">Hydrolase</keyword>
<dbReference type="Pfam" id="PF14543">
    <property type="entry name" value="TAXi_N"/>
    <property type="match status" value="1"/>
</dbReference>